<dbReference type="Pfam" id="PF04055">
    <property type="entry name" value="Radical_SAM"/>
    <property type="match status" value="1"/>
</dbReference>
<comment type="cofactor">
    <cofactor evidence="16 17">
        <name>[4Fe-4S] cluster</name>
        <dbReference type="ChEBI" id="CHEBI:49883"/>
    </cofactor>
    <text evidence="16 17">Binds 1 [4Fe-4S] cluster. The cluster is coordinated with 3 cysteines and an exchangeable S-adenosyl-L-methionine.</text>
</comment>
<evidence type="ECO:0000256" key="15">
    <source>
        <dbReference type="ARBA" id="ARBA00070199"/>
    </source>
</evidence>
<dbReference type="SMART" id="SM00729">
    <property type="entry name" value="Elp3"/>
    <property type="match status" value="1"/>
</dbReference>
<evidence type="ECO:0000256" key="12">
    <source>
        <dbReference type="ARBA" id="ARBA00023014"/>
    </source>
</evidence>
<dbReference type="OrthoDB" id="9786826at2"/>
<dbReference type="InterPro" id="IPR058240">
    <property type="entry name" value="rSAM_sf"/>
</dbReference>
<dbReference type="PANTHER" id="PTHR22976">
    <property type="entry name" value="BIOTIN SYNTHASE"/>
    <property type="match status" value="1"/>
</dbReference>
<feature type="region of interest" description="Disordered" evidence="18">
    <location>
        <begin position="327"/>
        <end position="356"/>
    </location>
</feature>
<dbReference type="STRING" id="1005944.SAMN05192576_0484"/>
<evidence type="ECO:0000256" key="5">
    <source>
        <dbReference type="ARBA" id="ARBA00022485"/>
    </source>
</evidence>
<feature type="binding site" evidence="16 17">
    <location>
        <position position="143"/>
    </location>
    <ligand>
        <name>[2Fe-2S] cluster</name>
        <dbReference type="ChEBI" id="CHEBI:190135"/>
    </ligand>
</feature>
<keyword evidence="12 16" id="KW-0411">Iron-sulfur</keyword>
<comment type="cofactor">
    <cofactor evidence="16">
        <name>[2Fe-2S] cluster</name>
        <dbReference type="ChEBI" id="CHEBI:190135"/>
    </cofactor>
    <text evidence="16">Binds 1 [2Fe-2S] cluster. The cluster is coordinated with 3 cysteines and 1 arginine.</text>
</comment>
<dbReference type="SFLD" id="SFLDS00029">
    <property type="entry name" value="Radical_SAM"/>
    <property type="match status" value="1"/>
</dbReference>
<dbReference type="RefSeq" id="WP_091021564.1">
    <property type="nucleotide sequence ID" value="NZ_BKAE01000005.1"/>
</dbReference>
<dbReference type="Gene3D" id="3.20.20.70">
    <property type="entry name" value="Aldolase class I"/>
    <property type="match status" value="1"/>
</dbReference>
<protein>
    <recommendedName>
        <fullName evidence="15 16">Biotin synthase</fullName>
        <ecNumber evidence="4 16">2.8.1.6</ecNumber>
    </recommendedName>
</protein>
<evidence type="ECO:0000256" key="13">
    <source>
        <dbReference type="ARBA" id="ARBA00051157"/>
    </source>
</evidence>
<evidence type="ECO:0000256" key="2">
    <source>
        <dbReference type="ARBA" id="ARBA00010765"/>
    </source>
</evidence>
<dbReference type="InterPro" id="IPR006638">
    <property type="entry name" value="Elp3/MiaA/NifB-like_rSAM"/>
</dbReference>
<dbReference type="NCBIfam" id="TIGR00433">
    <property type="entry name" value="bioB"/>
    <property type="match status" value="1"/>
</dbReference>
<organism evidence="20 21">
    <name type="scientific">Nocardioides szechwanensis</name>
    <dbReference type="NCBI Taxonomy" id="1005944"/>
    <lineage>
        <taxon>Bacteria</taxon>
        <taxon>Bacillati</taxon>
        <taxon>Actinomycetota</taxon>
        <taxon>Actinomycetes</taxon>
        <taxon>Propionibacteriales</taxon>
        <taxon>Nocardioidaceae</taxon>
        <taxon>Nocardioides</taxon>
    </lineage>
</organism>
<keyword evidence="8 16" id="KW-0001">2Fe-2S</keyword>
<evidence type="ECO:0000256" key="1">
    <source>
        <dbReference type="ARBA" id="ARBA00004942"/>
    </source>
</evidence>
<dbReference type="GO" id="GO:0005506">
    <property type="term" value="F:iron ion binding"/>
    <property type="evidence" value="ECO:0007669"/>
    <property type="project" value="UniProtKB-UniRule"/>
</dbReference>
<dbReference type="PANTHER" id="PTHR22976:SF2">
    <property type="entry name" value="BIOTIN SYNTHASE, MITOCHONDRIAL"/>
    <property type="match status" value="1"/>
</dbReference>
<keyword evidence="9 16" id="KW-0479">Metal-binding</keyword>
<evidence type="ECO:0000259" key="19">
    <source>
        <dbReference type="PROSITE" id="PS51918"/>
    </source>
</evidence>
<dbReference type="FunFam" id="3.20.20.70:FF:000026">
    <property type="entry name" value="Biotin synthase"/>
    <property type="match status" value="1"/>
</dbReference>
<gene>
    <name evidence="16" type="primary">bioB</name>
    <name evidence="20" type="ORF">SAMN05192576_0484</name>
</gene>
<evidence type="ECO:0000256" key="4">
    <source>
        <dbReference type="ARBA" id="ARBA00012236"/>
    </source>
</evidence>
<dbReference type="PROSITE" id="PS51918">
    <property type="entry name" value="RADICAL_SAM"/>
    <property type="match status" value="1"/>
</dbReference>
<dbReference type="UniPathway" id="UPA00078">
    <property type="reaction ID" value="UER00162"/>
</dbReference>
<dbReference type="SFLD" id="SFLDG01278">
    <property type="entry name" value="biotin_synthase_like"/>
    <property type="match status" value="1"/>
</dbReference>
<dbReference type="GO" id="GO:0009102">
    <property type="term" value="P:biotin biosynthetic process"/>
    <property type="evidence" value="ECO:0007669"/>
    <property type="project" value="UniProtKB-UniRule"/>
</dbReference>
<dbReference type="GO" id="GO:0051539">
    <property type="term" value="F:4 iron, 4 sulfur cluster binding"/>
    <property type="evidence" value="ECO:0007669"/>
    <property type="project" value="UniProtKB-KW"/>
</dbReference>
<accession>A0A1G9UMV0</accession>
<keyword evidence="7 16" id="KW-0949">S-adenosyl-L-methionine</keyword>
<evidence type="ECO:0000256" key="17">
    <source>
        <dbReference type="PIRSR" id="PIRSR001619-1"/>
    </source>
</evidence>
<evidence type="ECO:0000256" key="14">
    <source>
        <dbReference type="ARBA" id="ARBA00057568"/>
    </source>
</evidence>
<dbReference type="PIRSF" id="PIRSF001619">
    <property type="entry name" value="Biotin_synth"/>
    <property type="match status" value="1"/>
</dbReference>
<feature type="domain" description="Radical SAM core" evidence="19">
    <location>
        <begin position="51"/>
        <end position="275"/>
    </location>
</feature>
<dbReference type="EC" id="2.8.1.6" evidence="4 16"/>
<evidence type="ECO:0000256" key="7">
    <source>
        <dbReference type="ARBA" id="ARBA00022691"/>
    </source>
</evidence>
<dbReference type="EMBL" id="FNIC01000001">
    <property type="protein sequence ID" value="SDM61270.1"/>
    <property type="molecule type" value="Genomic_DNA"/>
</dbReference>
<dbReference type="InterPro" id="IPR024177">
    <property type="entry name" value="Biotin_synthase"/>
</dbReference>
<comment type="function">
    <text evidence="14 16">Catalyzes the conversion of dethiobiotin (DTB) to biotin by the insertion of a sulfur atom into dethiobiotin via a radical-based mechanism.</text>
</comment>
<dbReference type="Pfam" id="PF06968">
    <property type="entry name" value="BATS"/>
    <property type="match status" value="1"/>
</dbReference>
<proteinExistence type="inferred from homology"/>
<dbReference type="SUPFAM" id="SSF102114">
    <property type="entry name" value="Radical SAM enzymes"/>
    <property type="match status" value="1"/>
</dbReference>
<evidence type="ECO:0000256" key="8">
    <source>
        <dbReference type="ARBA" id="ARBA00022714"/>
    </source>
</evidence>
<evidence type="ECO:0000256" key="3">
    <source>
        <dbReference type="ARBA" id="ARBA00011738"/>
    </source>
</evidence>
<dbReference type="SMART" id="SM00876">
    <property type="entry name" value="BATS"/>
    <property type="match status" value="1"/>
</dbReference>
<comment type="catalytic activity">
    <reaction evidence="13 16">
        <text>(4R,5S)-dethiobiotin + (sulfur carrier)-SH + 2 reduced [2Fe-2S]-[ferredoxin] + 2 S-adenosyl-L-methionine = (sulfur carrier)-H + biotin + 2 5'-deoxyadenosine + 2 L-methionine + 2 oxidized [2Fe-2S]-[ferredoxin]</text>
        <dbReference type="Rhea" id="RHEA:22060"/>
        <dbReference type="Rhea" id="RHEA-COMP:10000"/>
        <dbReference type="Rhea" id="RHEA-COMP:10001"/>
        <dbReference type="Rhea" id="RHEA-COMP:14737"/>
        <dbReference type="Rhea" id="RHEA-COMP:14739"/>
        <dbReference type="ChEBI" id="CHEBI:17319"/>
        <dbReference type="ChEBI" id="CHEBI:29917"/>
        <dbReference type="ChEBI" id="CHEBI:33737"/>
        <dbReference type="ChEBI" id="CHEBI:33738"/>
        <dbReference type="ChEBI" id="CHEBI:57586"/>
        <dbReference type="ChEBI" id="CHEBI:57844"/>
        <dbReference type="ChEBI" id="CHEBI:59789"/>
        <dbReference type="ChEBI" id="CHEBI:64428"/>
        <dbReference type="ChEBI" id="CHEBI:149473"/>
        <dbReference type="EC" id="2.8.1.6"/>
    </reaction>
</comment>
<feature type="binding site" evidence="16 17">
    <location>
        <position position="203"/>
    </location>
    <ligand>
        <name>[2Fe-2S] cluster</name>
        <dbReference type="ChEBI" id="CHEBI:190135"/>
    </ligand>
</feature>
<dbReference type="InterPro" id="IPR007197">
    <property type="entry name" value="rSAM"/>
</dbReference>
<dbReference type="GO" id="GO:0051537">
    <property type="term" value="F:2 iron, 2 sulfur cluster binding"/>
    <property type="evidence" value="ECO:0007669"/>
    <property type="project" value="UniProtKB-KW"/>
</dbReference>
<reference evidence="21" key="1">
    <citation type="submission" date="2016-10" db="EMBL/GenBank/DDBJ databases">
        <authorList>
            <person name="Varghese N."/>
            <person name="Submissions S."/>
        </authorList>
    </citation>
    <scope>NUCLEOTIDE SEQUENCE [LARGE SCALE GENOMIC DNA]</scope>
    <source>
        <strain evidence="21">CGMCC 1.11147</strain>
    </source>
</reference>
<dbReference type="GO" id="GO:0004076">
    <property type="term" value="F:biotin synthase activity"/>
    <property type="evidence" value="ECO:0007669"/>
    <property type="project" value="UniProtKB-UniRule"/>
</dbReference>
<evidence type="ECO:0000256" key="9">
    <source>
        <dbReference type="ARBA" id="ARBA00022723"/>
    </source>
</evidence>
<evidence type="ECO:0000256" key="18">
    <source>
        <dbReference type="SAM" id="MobiDB-lite"/>
    </source>
</evidence>
<evidence type="ECO:0000256" key="6">
    <source>
        <dbReference type="ARBA" id="ARBA00022679"/>
    </source>
</evidence>
<feature type="binding site" evidence="16 17">
    <location>
        <position position="70"/>
    </location>
    <ligand>
        <name>[4Fe-4S] cluster</name>
        <dbReference type="ChEBI" id="CHEBI:49883"/>
        <note>4Fe-4S-S-AdoMet</note>
    </ligand>
</feature>
<dbReference type="AlphaFoldDB" id="A0A1G9UMV0"/>
<dbReference type="InterPro" id="IPR010722">
    <property type="entry name" value="BATS_dom"/>
</dbReference>
<evidence type="ECO:0000313" key="20">
    <source>
        <dbReference type="EMBL" id="SDM61270.1"/>
    </source>
</evidence>
<dbReference type="InterPro" id="IPR002684">
    <property type="entry name" value="Biotin_synth/BioAB"/>
</dbReference>
<keyword evidence="10 16" id="KW-0093">Biotin biosynthesis</keyword>
<dbReference type="CDD" id="cd01335">
    <property type="entry name" value="Radical_SAM"/>
    <property type="match status" value="1"/>
</dbReference>
<comment type="subunit">
    <text evidence="3 16">Homodimer.</text>
</comment>
<feature type="binding site" evidence="16 17">
    <location>
        <position position="273"/>
    </location>
    <ligand>
        <name>[2Fe-2S] cluster</name>
        <dbReference type="ChEBI" id="CHEBI:190135"/>
    </ligand>
</feature>
<keyword evidence="5 16" id="KW-0004">4Fe-4S</keyword>
<dbReference type="InterPro" id="IPR013785">
    <property type="entry name" value="Aldolase_TIM"/>
</dbReference>
<evidence type="ECO:0000313" key="21">
    <source>
        <dbReference type="Proteomes" id="UP000199004"/>
    </source>
</evidence>
<dbReference type="HAMAP" id="MF_01694">
    <property type="entry name" value="BioB"/>
    <property type="match status" value="1"/>
</dbReference>
<dbReference type="Proteomes" id="UP000199004">
    <property type="component" value="Unassembled WGS sequence"/>
</dbReference>
<feature type="binding site" evidence="16 17">
    <location>
        <position position="73"/>
    </location>
    <ligand>
        <name>[4Fe-4S] cluster</name>
        <dbReference type="ChEBI" id="CHEBI:49883"/>
        <note>4Fe-4S-S-AdoMet</note>
    </ligand>
</feature>
<name>A0A1G9UMV0_9ACTN</name>
<comment type="cofactor">
    <cofactor evidence="17">
        <name>[2Fe-2S] cluster</name>
        <dbReference type="ChEBI" id="CHEBI:190135"/>
    </cofactor>
    <text evidence="17">Binds 1 [2Fe-2S] cluster. The cluster is coordinated with 3 cysteines and 1 arginine.</text>
</comment>
<sequence>MTTTFDQLASRILDGTPATADDALAVLRAPDDALLDVVAAAGRLRRRHFGNTVKVNYLVNLKSGLCPENCNYCSQALGSTADILKYKWLDTDEALAQAAAGLRGGATRVCMVSSGRGPTNKDVDRVADMVGAIKAENPQVEICACLGLLKDGQAERLRDAGVDAYNHNINTAESHHDTIVQTHTYADRVDTVTKVKAAGLSPCSGLIAGLGETDEQLVEALFALKALESDSIPVNFLMPFDGTPYENTWELSPTRCLKILAMARFVCPDKEIRIAGGREMHLRSLQALALNVANSIFLGDYLTSEGQAAEADLEMIRDNGFVVLGAETEPGPDGANSQHTPTARRRGAGTAALPNA</sequence>
<keyword evidence="11 16" id="KW-0408">Iron</keyword>
<feature type="binding site" evidence="16 17">
    <location>
        <position position="66"/>
    </location>
    <ligand>
        <name>[4Fe-4S] cluster</name>
        <dbReference type="ChEBI" id="CHEBI:49883"/>
        <note>4Fe-4S-S-AdoMet</note>
    </ligand>
</feature>
<keyword evidence="6 16" id="KW-0808">Transferase</keyword>
<comment type="similarity">
    <text evidence="2 16">Belongs to the radical SAM superfamily. Biotin synthase family.</text>
</comment>
<comment type="pathway">
    <text evidence="1 16">Cofactor biosynthesis; biotin biosynthesis; biotin from 7,8-diaminononanoate: step 2/2.</text>
</comment>
<evidence type="ECO:0000256" key="16">
    <source>
        <dbReference type="HAMAP-Rule" id="MF_01694"/>
    </source>
</evidence>
<evidence type="ECO:0000256" key="10">
    <source>
        <dbReference type="ARBA" id="ARBA00022756"/>
    </source>
</evidence>
<feature type="binding site" evidence="16 17">
    <location>
        <position position="110"/>
    </location>
    <ligand>
        <name>[2Fe-2S] cluster</name>
        <dbReference type="ChEBI" id="CHEBI:190135"/>
    </ligand>
</feature>
<keyword evidence="21" id="KW-1185">Reference proteome</keyword>
<evidence type="ECO:0000256" key="11">
    <source>
        <dbReference type="ARBA" id="ARBA00023004"/>
    </source>
</evidence>
<dbReference type="SFLD" id="SFLDG01060">
    <property type="entry name" value="BATS_domain_containing"/>
    <property type="match status" value="1"/>
</dbReference>